<evidence type="ECO:0000313" key="2">
    <source>
        <dbReference type="EMBL" id="PIC12783.1"/>
    </source>
</evidence>
<evidence type="ECO:0000313" key="3">
    <source>
        <dbReference type="Proteomes" id="UP000230233"/>
    </source>
</evidence>
<keyword evidence="3" id="KW-1185">Reference proteome</keyword>
<proteinExistence type="predicted"/>
<name>A0A2G5SCY4_9PELO</name>
<gene>
    <name evidence="2" type="ORF">B9Z55_028160</name>
</gene>
<dbReference type="AlphaFoldDB" id="A0A2G5SCY4"/>
<sequence>MQKDNADNSLGQHGKHVKILFRGNQKIREDRRWSHNQGSERTEPRCVLDQIRGVSTCSRFPLRQTC</sequence>
<accession>A0A2G5SCY4</accession>
<dbReference type="EMBL" id="PDUG01000018">
    <property type="protein sequence ID" value="PIC12783.1"/>
    <property type="molecule type" value="Genomic_DNA"/>
</dbReference>
<comment type="caution">
    <text evidence="2">The sequence shown here is derived from an EMBL/GenBank/DDBJ whole genome shotgun (WGS) entry which is preliminary data.</text>
</comment>
<protein>
    <submittedName>
        <fullName evidence="2">Uncharacterized protein</fullName>
    </submittedName>
</protein>
<feature type="region of interest" description="Disordered" evidence="1">
    <location>
        <begin position="1"/>
        <end position="23"/>
    </location>
</feature>
<evidence type="ECO:0000256" key="1">
    <source>
        <dbReference type="SAM" id="MobiDB-lite"/>
    </source>
</evidence>
<reference evidence="3" key="1">
    <citation type="submission" date="2017-10" db="EMBL/GenBank/DDBJ databases">
        <title>Rapid genome shrinkage in a self-fertile nematode reveals novel sperm competition proteins.</title>
        <authorList>
            <person name="Yin D."/>
            <person name="Schwarz E.M."/>
            <person name="Thomas C.G."/>
            <person name="Felde R.L."/>
            <person name="Korf I.F."/>
            <person name="Cutter A.D."/>
            <person name="Schartner C.M."/>
            <person name="Ralston E.J."/>
            <person name="Meyer B.J."/>
            <person name="Haag E.S."/>
        </authorList>
    </citation>
    <scope>NUCLEOTIDE SEQUENCE [LARGE SCALE GENOMIC DNA]</scope>
    <source>
        <strain evidence="3">JU1422</strain>
    </source>
</reference>
<dbReference type="Proteomes" id="UP000230233">
    <property type="component" value="Unassembled WGS sequence"/>
</dbReference>
<organism evidence="2 3">
    <name type="scientific">Caenorhabditis nigoni</name>
    <dbReference type="NCBI Taxonomy" id="1611254"/>
    <lineage>
        <taxon>Eukaryota</taxon>
        <taxon>Metazoa</taxon>
        <taxon>Ecdysozoa</taxon>
        <taxon>Nematoda</taxon>
        <taxon>Chromadorea</taxon>
        <taxon>Rhabditida</taxon>
        <taxon>Rhabditina</taxon>
        <taxon>Rhabditomorpha</taxon>
        <taxon>Rhabditoidea</taxon>
        <taxon>Rhabditidae</taxon>
        <taxon>Peloderinae</taxon>
        <taxon>Caenorhabditis</taxon>
    </lineage>
</organism>